<sequence length="137" mass="14580">MTRSDIAGELGWMLDDLVERVGDVRTAMVLSRDGLIMATTRGMDRENAEFLAALAAGFFSLAAGARDHLEAGEVRQAVIELEEGLFFVVPAGVNSCLALLSRAGSDAGLVSYEMTMLVRRVSRHLAARPRGADLGAG</sequence>
<dbReference type="PANTHER" id="PTHR36222">
    <property type="entry name" value="SERINE PROTEASE INHIBITOR RV3364C"/>
    <property type="match status" value="1"/>
</dbReference>
<protein>
    <submittedName>
        <fullName evidence="2">Roadblock/LC7 domain-containing protein</fullName>
    </submittedName>
</protein>
<reference evidence="2 3" key="1">
    <citation type="submission" date="2021-07" db="EMBL/GenBank/DDBJ databases">
        <title>Actinomadura sp. PM05-2 isolated from lichen.</title>
        <authorList>
            <person name="Somphong A."/>
            <person name="Phongsopitanun W."/>
            <person name="Tanasupawat S."/>
            <person name="Peongsungnone V."/>
        </authorList>
    </citation>
    <scope>NUCLEOTIDE SEQUENCE [LARGE SCALE GENOMIC DNA]</scope>
    <source>
        <strain evidence="2 3">PM05-2</strain>
    </source>
</reference>
<evidence type="ECO:0000313" key="2">
    <source>
        <dbReference type="EMBL" id="MBW8486199.1"/>
    </source>
</evidence>
<feature type="domain" description="Roadblock/LAMTOR2" evidence="1">
    <location>
        <begin position="11"/>
        <end position="101"/>
    </location>
</feature>
<accession>A0ABS7G0G2</accession>
<evidence type="ECO:0000313" key="3">
    <source>
        <dbReference type="Proteomes" id="UP000774570"/>
    </source>
</evidence>
<proteinExistence type="predicted"/>
<dbReference type="RefSeq" id="WP_220169433.1">
    <property type="nucleotide sequence ID" value="NZ_JAIBOA010000021.1"/>
</dbReference>
<keyword evidence="3" id="KW-1185">Reference proteome</keyword>
<gene>
    <name evidence="2" type="ORF">K1Y72_27775</name>
</gene>
<dbReference type="Gene3D" id="3.30.450.30">
    <property type="entry name" value="Dynein light chain 2a, cytoplasmic"/>
    <property type="match status" value="1"/>
</dbReference>
<comment type="caution">
    <text evidence="2">The sequence shown here is derived from an EMBL/GenBank/DDBJ whole genome shotgun (WGS) entry which is preliminary data.</text>
</comment>
<evidence type="ECO:0000259" key="1">
    <source>
        <dbReference type="SMART" id="SM00960"/>
    </source>
</evidence>
<dbReference type="EMBL" id="JAIBOA010000021">
    <property type="protein sequence ID" value="MBW8486199.1"/>
    <property type="molecule type" value="Genomic_DNA"/>
</dbReference>
<dbReference type="SUPFAM" id="SSF103196">
    <property type="entry name" value="Roadblock/LC7 domain"/>
    <property type="match status" value="1"/>
</dbReference>
<dbReference type="Pfam" id="PF03259">
    <property type="entry name" value="Robl_LC7"/>
    <property type="match status" value="1"/>
</dbReference>
<dbReference type="InterPro" id="IPR053141">
    <property type="entry name" value="Mycobact_SerProt_Inhib_Rv3364c"/>
</dbReference>
<dbReference type="PANTHER" id="PTHR36222:SF1">
    <property type="entry name" value="SERINE PROTEASE INHIBITOR RV3364C"/>
    <property type="match status" value="1"/>
</dbReference>
<dbReference type="SMART" id="SM00960">
    <property type="entry name" value="Robl_LC7"/>
    <property type="match status" value="1"/>
</dbReference>
<dbReference type="Proteomes" id="UP000774570">
    <property type="component" value="Unassembled WGS sequence"/>
</dbReference>
<organism evidence="2 3">
    <name type="scientific">Actinomadura parmotrematis</name>
    <dbReference type="NCBI Taxonomy" id="2864039"/>
    <lineage>
        <taxon>Bacteria</taxon>
        <taxon>Bacillati</taxon>
        <taxon>Actinomycetota</taxon>
        <taxon>Actinomycetes</taxon>
        <taxon>Streptosporangiales</taxon>
        <taxon>Thermomonosporaceae</taxon>
        <taxon>Actinomadura</taxon>
    </lineage>
</organism>
<dbReference type="InterPro" id="IPR004942">
    <property type="entry name" value="Roadblock/LAMTOR2_dom"/>
</dbReference>
<name>A0ABS7G0G2_9ACTN</name>